<dbReference type="KEGG" id="vcy:IX92_24060"/>
<dbReference type="CDD" id="cd20708">
    <property type="entry name" value="MIX_IV"/>
    <property type="match status" value="1"/>
</dbReference>
<evidence type="ECO:0000313" key="3">
    <source>
        <dbReference type="EMBL" id="AIW22046.1"/>
    </source>
</evidence>
<dbReference type="EMBL" id="CP009618">
    <property type="protein sequence ID" value="AIW22046.1"/>
    <property type="molecule type" value="Genomic_DNA"/>
</dbReference>
<keyword evidence="4" id="KW-1185">Reference proteome</keyword>
<accession>A0AAN0SIR8</accession>
<feature type="domain" description="Toxin VasX N-terminal region" evidence="2">
    <location>
        <begin position="77"/>
        <end position="221"/>
    </location>
</feature>
<keyword evidence="1" id="KW-0812">Transmembrane</keyword>
<feature type="transmembrane region" description="Helical" evidence="1">
    <location>
        <begin position="940"/>
        <end position="962"/>
    </location>
</feature>
<dbReference type="InterPro" id="IPR046864">
    <property type="entry name" value="VasX_N"/>
</dbReference>
<proteinExistence type="predicted"/>
<dbReference type="NCBIfam" id="NF041559">
    <property type="entry name" value="BTH_I2691_fam"/>
    <property type="match status" value="1"/>
</dbReference>
<protein>
    <submittedName>
        <fullName evidence="3">Membrane protein</fullName>
    </submittedName>
</protein>
<evidence type="ECO:0000313" key="4">
    <source>
        <dbReference type="Proteomes" id="UP000030081"/>
    </source>
</evidence>
<gene>
    <name evidence="3" type="ORF">IX92_24060</name>
</gene>
<dbReference type="InterPro" id="IPR048126">
    <property type="entry name" value="Toxin_VasX"/>
</dbReference>
<evidence type="ECO:0000259" key="2">
    <source>
        <dbReference type="Pfam" id="PF20249"/>
    </source>
</evidence>
<organism evidence="3 4">
    <name type="scientific">Vibrio coralliilyticus</name>
    <dbReference type="NCBI Taxonomy" id="190893"/>
    <lineage>
        <taxon>Bacteria</taxon>
        <taxon>Pseudomonadati</taxon>
        <taxon>Pseudomonadota</taxon>
        <taxon>Gammaproteobacteria</taxon>
        <taxon>Vibrionales</taxon>
        <taxon>Vibrionaceae</taxon>
        <taxon>Vibrio</taxon>
    </lineage>
</organism>
<dbReference type="Proteomes" id="UP000030081">
    <property type="component" value="Chromosome 2"/>
</dbReference>
<feature type="transmembrane region" description="Helical" evidence="1">
    <location>
        <begin position="916"/>
        <end position="934"/>
    </location>
</feature>
<evidence type="ECO:0000256" key="1">
    <source>
        <dbReference type="SAM" id="Phobius"/>
    </source>
</evidence>
<feature type="transmembrane region" description="Helical" evidence="1">
    <location>
        <begin position="875"/>
        <end position="895"/>
    </location>
</feature>
<keyword evidence="1" id="KW-0472">Membrane</keyword>
<keyword evidence="1" id="KW-1133">Transmembrane helix</keyword>
<sequence>MFWNDQSFSHDDAVTAYEQDGTLTSFNQMSDLESDDLAGSPPEHSMFWEGGTEKIEPPEQGVPEEKLNLKKKEVEGETINIVPVRYAIDEIEDSEAEPATKPFGLPEEWKGKGSTKYSADSGLSYTLRQLRDGWLYVYDHLTKELDEYEVKGVNFTQYLMGESEDPELGKDSRGQAQEAKPYITYSTKTAISCVFSKHRWSWESYERVRAGEAKNGQFMSTRALKLPDASDVGDIELLSQVADIEENAVEDQRFANSSVLTSVDSEYPDLEVKPVASAAEIKSALPPEEAACIMAIDDYLAEGRDVSAYFVGVASPYRLFEEQYTNQWALMQTAMQLCMFGSKDDLKMPSIVKRRGQELEFYKDLSSYYSSRSYYDIAKSVEGSSERFDALNKELNKLYGSDMSSAMESKEAYFEEKYNVSPAKLKSYDTWAATDKWRKMLDWQRMFSEMEELTKKREELFEPVAKVREDFHKNLEKLSPHRIEWLMDLWDRETQDELLHYHMQIVEAVTFIQSEQDQEFVAAQFDNPTTIIPLNTSGFSRELFSILGSAIPLSIDDASAISADQQTEPSMQDKFASAASNWGSATGIYSKLVDFLTNEDVYSSELLKPLSDGAKNIHLLINEFVEALSLAAPKTSASFIAQSSVLVLSAVAPTATANTTYIRMAMAERLALKMGLEVPDDYSTKFVEWRDKIKRNEATLKESKAMVDAFNRNDKSVSKSAFKAAREKYTNAKKVLRASMLEYPQKIVLPRDFASAMANAHMDILKGKFDRLGDYYKSVGGLGFIGLLFNLISFHDALDDAFEDDFVQTDEYLAITQTAFYSLSAIAAIRAGQAWSGVLGDSLLRKYSLKELMKNRVTLDIGSGKLKPLNLYNKWLGVASTLGLVATAVEGYRVYQQYKTSSGLDKHLLMAKGLSLLASGLVLSAQGIGYFGILPLSITVGALATGILAIAVVVYVMTSFLLDANKKDDYQKWLSSLPWGIAANRKNWSIADDLTTRVEENSQIVSKAMVTLQKIIEQPIVQQTPVNNIEPNLSGPAAAIVTQVAIDLEIIFPNLANIDSIRIYTNPQPNGELGGKWFKFNDNSGRVSYRYRIPLNSTHRDHLTVKLEYISSGLTSGLDNVIGTYYYQHPLKNNSTYTAEFDEKKVEMYESKVSNISTTLLIEG</sequence>
<dbReference type="AlphaFoldDB" id="A0AAN0SIR8"/>
<name>A0AAN0SIR8_9VIBR</name>
<dbReference type="Pfam" id="PF20249">
    <property type="entry name" value="VasX_N"/>
    <property type="match status" value="1"/>
</dbReference>
<reference evidence="3 4" key="1">
    <citation type="submission" date="2014-10" db="EMBL/GenBank/DDBJ databases">
        <title>The Complete Genome Sequence for the Shellfish Pathogen Vibrio coralliilyticus RE98 Isolated from a Shellfish Hatchery.</title>
        <authorList>
            <person name="Richards G.P."/>
            <person name="Bono J.L."/>
            <person name="Watson M.A."/>
            <person name="Needleman D.S."/>
        </authorList>
    </citation>
    <scope>NUCLEOTIDE SEQUENCE [LARGE SCALE GENOMIC DNA]</scope>
    <source>
        <strain evidence="3 4">RE98</strain>
    </source>
</reference>